<dbReference type="EMBL" id="JBHSPB010000014">
    <property type="protein sequence ID" value="MFC5722915.1"/>
    <property type="molecule type" value="Genomic_DNA"/>
</dbReference>
<evidence type="ECO:0000313" key="1">
    <source>
        <dbReference type="EMBL" id="MFC5722915.1"/>
    </source>
</evidence>
<dbReference type="RefSeq" id="WP_390318717.1">
    <property type="nucleotide sequence ID" value="NZ_JBHSPB010000014.1"/>
</dbReference>
<accession>A0ABW0Z252</accession>
<name>A0ABW0Z252_9ACTN</name>
<organism evidence="1 2">
    <name type="scientific">Streptomyces gamaensis</name>
    <dbReference type="NCBI Taxonomy" id="1763542"/>
    <lineage>
        <taxon>Bacteria</taxon>
        <taxon>Bacillati</taxon>
        <taxon>Actinomycetota</taxon>
        <taxon>Actinomycetes</taxon>
        <taxon>Kitasatosporales</taxon>
        <taxon>Streptomycetaceae</taxon>
        <taxon>Streptomyces</taxon>
    </lineage>
</organism>
<dbReference type="Proteomes" id="UP001596083">
    <property type="component" value="Unassembled WGS sequence"/>
</dbReference>
<protein>
    <submittedName>
        <fullName evidence="1">Uncharacterized protein</fullName>
    </submittedName>
</protein>
<sequence length="172" mass="19116">MTHAVDVVEAAAVALGERTWIPHDQEVTLGQTFLAHRDAVEPRLLPGMPRNPDPQGWVTQHVLWLEDVAAVTDGLLQQWQPYLPVSHMTALVTAYADQARAVLPLSAQLREAWEAEQPAPQTAEQVGWWEEWHLPEAQRQQLDAATHRLIVIGSVVVAAVTGAWHTPQEQQA</sequence>
<proteinExistence type="predicted"/>
<evidence type="ECO:0000313" key="2">
    <source>
        <dbReference type="Proteomes" id="UP001596083"/>
    </source>
</evidence>
<gene>
    <name evidence="1" type="ORF">ACFP1Z_22370</name>
</gene>
<comment type="caution">
    <text evidence="1">The sequence shown here is derived from an EMBL/GenBank/DDBJ whole genome shotgun (WGS) entry which is preliminary data.</text>
</comment>
<reference evidence="2" key="1">
    <citation type="journal article" date="2019" name="Int. J. Syst. Evol. Microbiol.">
        <title>The Global Catalogue of Microorganisms (GCM) 10K type strain sequencing project: providing services to taxonomists for standard genome sequencing and annotation.</title>
        <authorList>
            <consortium name="The Broad Institute Genomics Platform"/>
            <consortium name="The Broad Institute Genome Sequencing Center for Infectious Disease"/>
            <person name="Wu L."/>
            <person name="Ma J."/>
        </authorList>
    </citation>
    <scope>NUCLEOTIDE SEQUENCE [LARGE SCALE GENOMIC DNA]</scope>
    <source>
        <strain evidence="2">CGMCC 4.7304</strain>
    </source>
</reference>
<keyword evidence="2" id="KW-1185">Reference proteome</keyword>